<reference evidence="2" key="1">
    <citation type="submission" date="2022-12" db="EMBL/GenBank/DDBJ databases">
        <title>Reference genome sequencing for broad-spectrum identification of bacterial and archaeal isolates by mass spectrometry.</title>
        <authorList>
            <person name="Sekiguchi Y."/>
            <person name="Tourlousse D.M."/>
        </authorList>
    </citation>
    <scope>NUCLEOTIDE SEQUENCE</scope>
    <source>
        <strain evidence="2">ASRB1</strain>
    </source>
</reference>
<dbReference type="EMBL" id="BSDR01000001">
    <property type="protein sequence ID" value="GLI35362.1"/>
    <property type="molecule type" value="Genomic_DNA"/>
</dbReference>
<protein>
    <submittedName>
        <fullName evidence="2">Uncharacterized protein</fullName>
    </submittedName>
</protein>
<evidence type="ECO:0000256" key="1">
    <source>
        <dbReference type="SAM" id="Coils"/>
    </source>
</evidence>
<dbReference type="RefSeq" id="WP_281795082.1">
    <property type="nucleotide sequence ID" value="NZ_BSDR01000001.1"/>
</dbReference>
<sequence>MELGSIIPMASEKGCDCCETGDAERDKNGEPFGCAQRKMIFTRREEEVLRRIREAREEAKSVKAKIDYIAEHESSNMEAWKKANKKLEELRRLRWELEKERIEAAHERMVLLGHA</sequence>
<keyword evidence="3" id="KW-1185">Reference proteome</keyword>
<name>A0A9W6FUZ9_9BACT</name>
<feature type="coiled-coil region" evidence="1">
    <location>
        <begin position="45"/>
        <end position="107"/>
    </location>
</feature>
<evidence type="ECO:0000313" key="2">
    <source>
        <dbReference type="EMBL" id="GLI35362.1"/>
    </source>
</evidence>
<accession>A0A9W6FUZ9</accession>
<dbReference type="AlphaFoldDB" id="A0A9W6FUZ9"/>
<dbReference type="Proteomes" id="UP001144372">
    <property type="component" value="Unassembled WGS sequence"/>
</dbReference>
<comment type="caution">
    <text evidence="2">The sequence shown here is derived from an EMBL/GenBank/DDBJ whole genome shotgun (WGS) entry which is preliminary data.</text>
</comment>
<evidence type="ECO:0000313" key="3">
    <source>
        <dbReference type="Proteomes" id="UP001144372"/>
    </source>
</evidence>
<organism evidence="2 3">
    <name type="scientific">Desulforhabdus amnigena</name>
    <dbReference type="NCBI Taxonomy" id="40218"/>
    <lineage>
        <taxon>Bacteria</taxon>
        <taxon>Pseudomonadati</taxon>
        <taxon>Thermodesulfobacteriota</taxon>
        <taxon>Syntrophobacteria</taxon>
        <taxon>Syntrophobacterales</taxon>
        <taxon>Syntrophobacteraceae</taxon>
        <taxon>Desulforhabdus</taxon>
    </lineage>
</organism>
<proteinExistence type="predicted"/>
<keyword evidence="1" id="KW-0175">Coiled coil</keyword>
<gene>
    <name evidence="2" type="ORF">DAMNIGENAA_27950</name>
</gene>